<dbReference type="AlphaFoldDB" id="A0A841JWB7"/>
<dbReference type="Pfam" id="PF13671">
    <property type="entry name" value="AAA_33"/>
    <property type="match status" value="1"/>
</dbReference>
<dbReference type="GO" id="GO:0016301">
    <property type="term" value="F:kinase activity"/>
    <property type="evidence" value="ECO:0007669"/>
    <property type="project" value="UniProtKB-KW"/>
</dbReference>
<dbReference type="Gene3D" id="3.40.50.300">
    <property type="entry name" value="P-loop containing nucleotide triphosphate hydrolases"/>
    <property type="match status" value="1"/>
</dbReference>
<dbReference type="EMBL" id="JACHEK010000001">
    <property type="protein sequence ID" value="MBB6142738.1"/>
    <property type="molecule type" value="Genomic_DNA"/>
</dbReference>
<dbReference type="PANTHER" id="PTHR37807">
    <property type="entry name" value="OS07G0160300 PROTEIN"/>
    <property type="match status" value="1"/>
</dbReference>
<dbReference type="OrthoDB" id="9810277at2"/>
<dbReference type="Proteomes" id="UP000538666">
    <property type="component" value="Unassembled WGS sequence"/>
</dbReference>
<accession>A0A841JWB7</accession>
<evidence type="ECO:0000313" key="1">
    <source>
        <dbReference type="EMBL" id="MBB6142738.1"/>
    </source>
</evidence>
<keyword evidence="1" id="KW-0418">Kinase</keyword>
<comment type="caution">
    <text evidence="1">The sequence shown here is derived from an EMBL/GenBank/DDBJ whole genome shotgun (WGS) entry which is preliminary data.</text>
</comment>
<dbReference type="RefSeq" id="WP_050057929.1">
    <property type="nucleotide sequence ID" value="NZ_JACHEK010000001.1"/>
</dbReference>
<reference evidence="1 2" key="1">
    <citation type="submission" date="2020-08" db="EMBL/GenBank/DDBJ databases">
        <title>Genomic Encyclopedia of Type Strains, Phase IV (KMG-IV): sequencing the most valuable type-strain genomes for metagenomic binning, comparative biology and taxonomic classification.</title>
        <authorList>
            <person name="Goeker M."/>
        </authorList>
    </citation>
    <scope>NUCLEOTIDE SEQUENCE [LARGE SCALE GENOMIC DNA]</scope>
    <source>
        <strain evidence="1 2">DSM 103733</strain>
    </source>
</reference>
<protein>
    <submittedName>
        <fullName evidence="1">Putative kinase</fullName>
    </submittedName>
</protein>
<sequence>MTVWVILAGLPGTGKSTLARALANRLGGAILDKDRVRQALFPGPLTDYTREQDDLCMRAIFHAAAYLTRNARAEFVFLDGRTYSRREQIDEAVSAAELAGAAWKILHVVCADSVAEQRLARLDAENPARNRNAALYREIKARFEEILLPHMVVDTTGGVDGFAVDAIVDELSKGR</sequence>
<proteinExistence type="predicted"/>
<organism evidence="1 2">
    <name type="scientific">Silvibacterium bohemicum</name>
    <dbReference type="NCBI Taxonomy" id="1577686"/>
    <lineage>
        <taxon>Bacteria</taxon>
        <taxon>Pseudomonadati</taxon>
        <taxon>Acidobacteriota</taxon>
        <taxon>Terriglobia</taxon>
        <taxon>Terriglobales</taxon>
        <taxon>Acidobacteriaceae</taxon>
        <taxon>Silvibacterium</taxon>
    </lineage>
</organism>
<dbReference type="InterPro" id="IPR027417">
    <property type="entry name" value="P-loop_NTPase"/>
</dbReference>
<gene>
    <name evidence="1" type="ORF">HNQ77_000676</name>
</gene>
<keyword evidence="2" id="KW-1185">Reference proteome</keyword>
<keyword evidence="1" id="KW-0808">Transferase</keyword>
<dbReference type="PANTHER" id="PTHR37807:SF3">
    <property type="entry name" value="OS07G0160300 PROTEIN"/>
    <property type="match status" value="1"/>
</dbReference>
<name>A0A841JWB7_9BACT</name>
<dbReference type="SUPFAM" id="SSF52540">
    <property type="entry name" value="P-loop containing nucleoside triphosphate hydrolases"/>
    <property type="match status" value="1"/>
</dbReference>
<evidence type="ECO:0000313" key="2">
    <source>
        <dbReference type="Proteomes" id="UP000538666"/>
    </source>
</evidence>